<protein>
    <submittedName>
        <fullName evidence="2">Uncharacterized protein</fullName>
    </submittedName>
</protein>
<organism evidence="2 3">
    <name type="scientific">Parenemella sanctibonifatiensis</name>
    <dbReference type="NCBI Taxonomy" id="2016505"/>
    <lineage>
        <taxon>Bacteria</taxon>
        <taxon>Bacillati</taxon>
        <taxon>Actinomycetota</taxon>
        <taxon>Actinomycetes</taxon>
        <taxon>Propionibacteriales</taxon>
        <taxon>Propionibacteriaceae</taxon>
        <taxon>Parenemella</taxon>
    </lineage>
</organism>
<accession>A0A255EC37</accession>
<dbReference type="Proteomes" id="UP000216300">
    <property type="component" value="Unassembled WGS sequence"/>
</dbReference>
<dbReference type="OrthoDB" id="3212458at2"/>
<reference evidence="2 3" key="1">
    <citation type="submission" date="2017-07" db="EMBL/GenBank/DDBJ databases">
        <title>Draft whole genome sequences of clinical Proprionibacteriaceae strains.</title>
        <authorList>
            <person name="Bernier A.-M."/>
            <person name="Bernard K."/>
            <person name="Domingo M.-C."/>
        </authorList>
    </citation>
    <scope>NUCLEOTIDE SEQUENCE [LARGE SCALE GENOMIC DNA]</scope>
    <source>
        <strain evidence="2 3">NML 150081</strain>
    </source>
</reference>
<proteinExistence type="predicted"/>
<evidence type="ECO:0000313" key="3">
    <source>
        <dbReference type="Proteomes" id="UP000216300"/>
    </source>
</evidence>
<dbReference type="AlphaFoldDB" id="A0A255EC37"/>
<gene>
    <name evidence="2" type="ORF">CGZ91_12790</name>
</gene>
<name>A0A255EC37_9ACTN</name>
<feature type="region of interest" description="Disordered" evidence="1">
    <location>
        <begin position="42"/>
        <end position="110"/>
    </location>
</feature>
<feature type="compositionally biased region" description="Low complexity" evidence="1">
    <location>
        <begin position="49"/>
        <end position="63"/>
    </location>
</feature>
<dbReference type="EMBL" id="NMVJ01000010">
    <property type="protein sequence ID" value="OYN89128.1"/>
    <property type="molecule type" value="Genomic_DNA"/>
</dbReference>
<evidence type="ECO:0000313" key="2">
    <source>
        <dbReference type="EMBL" id="OYN89128.1"/>
    </source>
</evidence>
<sequence>MPHYIIYFNQQWVGDHPEEWFRERGPLANGVVAEIEAAISVGTRHRKPSSVTRRSATSSAVRSPESTSTRHLTKRQSCHGDAARPPRSVRRHARGRDPGGRPATRAPAHR</sequence>
<keyword evidence="3" id="KW-1185">Reference proteome</keyword>
<evidence type="ECO:0000256" key="1">
    <source>
        <dbReference type="SAM" id="MobiDB-lite"/>
    </source>
</evidence>
<comment type="caution">
    <text evidence="2">The sequence shown here is derived from an EMBL/GenBank/DDBJ whole genome shotgun (WGS) entry which is preliminary data.</text>
</comment>